<dbReference type="EMBL" id="BAABJP010000047">
    <property type="protein sequence ID" value="GAA5171307.1"/>
    <property type="molecule type" value="Genomic_DNA"/>
</dbReference>
<keyword evidence="6" id="KW-0805">Transcription regulation</keyword>
<comment type="caution">
    <text evidence="13">The sequence shown here is derived from an EMBL/GenBank/DDBJ whole genome shotgun (WGS) entry which is preliminary data.</text>
</comment>
<sequence length="223" mass="24644">MDSERYSAAVEDYLKVIFAFEEREDASVTTSRLAERLGVSASSVSGMVRKLGELGLLEHRRYGAISFTENGRRVALGVVRRHRLIELYLATELGYAWDEVHDEAEVLEHAVSDRLLERMAERLGDPTVDPHGDPIPTRDGRLVPWNARRLSAVPTGAGGQFVRVDDGDPGMLRHLSAAGIELGQRLELLERAPYGGSYLVRAASGATHQLGPELVDAMWLRVD</sequence>
<dbReference type="InterPro" id="IPR022689">
    <property type="entry name" value="Iron_dep_repressor"/>
</dbReference>
<keyword evidence="9" id="KW-0804">Transcription</keyword>
<dbReference type="InterPro" id="IPR036421">
    <property type="entry name" value="Fe_dep_repressor_sf"/>
</dbReference>
<evidence type="ECO:0000256" key="4">
    <source>
        <dbReference type="ARBA" id="ARBA00022490"/>
    </source>
</evidence>
<dbReference type="InterPro" id="IPR007167">
    <property type="entry name" value="Fe-transptr_FeoA-like"/>
</dbReference>
<keyword evidence="5" id="KW-0678">Repressor</keyword>
<accession>A0ABP9R4G5</accession>
<dbReference type="InterPro" id="IPR036390">
    <property type="entry name" value="WH_DNA-bd_sf"/>
</dbReference>
<evidence type="ECO:0000256" key="1">
    <source>
        <dbReference type="ARBA" id="ARBA00004496"/>
    </source>
</evidence>
<evidence type="ECO:0000256" key="11">
    <source>
        <dbReference type="ARBA" id="ARBA00032593"/>
    </source>
</evidence>
<protein>
    <recommendedName>
        <fullName evidence="11">Manganese transport regulator</fullName>
    </recommendedName>
</protein>
<feature type="domain" description="HTH dtxR-type" evidence="12">
    <location>
        <begin position="1"/>
        <end position="68"/>
    </location>
</feature>
<dbReference type="SUPFAM" id="SSF46785">
    <property type="entry name" value="Winged helix' DNA-binding domain"/>
    <property type="match status" value="1"/>
</dbReference>
<dbReference type="Gene3D" id="1.10.60.10">
    <property type="entry name" value="Iron dependent repressor, metal binding and dimerisation domain"/>
    <property type="match status" value="1"/>
</dbReference>
<evidence type="ECO:0000259" key="12">
    <source>
        <dbReference type="PROSITE" id="PS50944"/>
    </source>
</evidence>
<evidence type="ECO:0000256" key="2">
    <source>
        <dbReference type="ARBA" id="ARBA00007871"/>
    </source>
</evidence>
<evidence type="ECO:0000256" key="7">
    <source>
        <dbReference type="ARBA" id="ARBA00023125"/>
    </source>
</evidence>
<evidence type="ECO:0000313" key="14">
    <source>
        <dbReference type="Proteomes" id="UP001428817"/>
    </source>
</evidence>
<dbReference type="PANTHER" id="PTHR33238:SF11">
    <property type="entry name" value="TRANSCRIPTIONAL REGULATOR MNTR"/>
    <property type="match status" value="1"/>
</dbReference>
<dbReference type="Pfam" id="PF04023">
    <property type="entry name" value="FeoA"/>
    <property type="match status" value="1"/>
</dbReference>
<dbReference type="InterPro" id="IPR022687">
    <property type="entry name" value="HTH_DTXR"/>
</dbReference>
<evidence type="ECO:0000256" key="5">
    <source>
        <dbReference type="ARBA" id="ARBA00022491"/>
    </source>
</evidence>
<dbReference type="InterPro" id="IPR036388">
    <property type="entry name" value="WH-like_DNA-bd_sf"/>
</dbReference>
<evidence type="ECO:0000256" key="9">
    <source>
        <dbReference type="ARBA" id="ARBA00023163"/>
    </source>
</evidence>
<dbReference type="InterPro" id="IPR050536">
    <property type="entry name" value="DtxR_MntR_Metal-Reg"/>
</dbReference>
<dbReference type="SMART" id="SM00529">
    <property type="entry name" value="HTH_DTXR"/>
    <property type="match status" value="1"/>
</dbReference>
<evidence type="ECO:0000256" key="6">
    <source>
        <dbReference type="ARBA" id="ARBA00023015"/>
    </source>
</evidence>
<keyword evidence="10" id="KW-0464">Manganese</keyword>
<dbReference type="SMART" id="SM00899">
    <property type="entry name" value="FeoA"/>
    <property type="match status" value="1"/>
</dbReference>
<keyword evidence="8" id="KW-0010">Activator</keyword>
<dbReference type="PANTHER" id="PTHR33238">
    <property type="entry name" value="IRON (METAL) DEPENDENT REPRESSOR, DTXR FAMILY"/>
    <property type="match status" value="1"/>
</dbReference>
<dbReference type="SUPFAM" id="SSF47979">
    <property type="entry name" value="Iron-dependent repressor protein, dimerization domain"/>
    <property type="match status" value="1"/>
</dbReference>
<keyword evidence="7" id="KW-0238">DNA-binding</keyword>
<evidence type="ECO:0000256" key="8">
    <source>
        <dbReference type="ARBA" id="ARBA00023159"/>
    </source>
</evidence>
<keyword evidence="14" id="KW-1185">Reference proteome</keyword>
<dbReference type="Pfam" id="PF01325">
    <property type="entry name" value="Fe_dep_repress"/>
    <property type="match status" value="1"/>
</dbReference>
<dbReference type="InterPro" id="IPR038157">
    <property type="entry name" value="FeoA_core_dom"/>
</dbReference>
<comment type="similarity">
    <text evidence="2">Belongs to the DtxR/MntR family.</text>
</comment>
<dbReference type="Gene3D" id="1.10.10.10">
    <property type="entry name" value="Winged helix-like DNA-binding domain superfamily/Winged helix DNA-binding domain"/>
    <property type="match status" value="1"/>
</dbReference>
<organism evidence="13 14">
    <name type="scientific">Pseudonocardia eucalypti</name>
    <dbReference type="NCBI Taxonomy" id="648755"/>
    <lineage>
        <taxon>Bacteria</taxon>
        <taxon>Bacillati</taxon>
        <taxon>Actinomycetota</taxon>
        <taxon>Actinomycetes</taxon>
        <taxon>Pseudonocardiales</taxon>
        <taxon>Pseudonocardiaceae</taxon>
        <taxon>Pseudonocardia</taxon>
    </lineage>
</organism>
<dbReference type="Pfam" id="PF02742">
    <property type="entry name" value="Fe_dep_repr_C"/>
    <property type="match status" value="1"/>
</dbReference>
<comment type="subunit">
    <text evidence="3">Homodimer.</text>
</comment>
<evidence type="ECO:0000256" key="3">
    <source>
        <dbReference type="ARBA" id="ARBA00011738"/>
    </source>
</evidence>
<dbReference type="InterPro" id="IPR001367">
    <property type="entry name" value="Fe_dep_repressor"/>
</dbReference>
<evidence type="ECO:0000313" key="13">
    <source>
        <dbReference type="EMBL" id="GAA5171307.1"/>
    </source>
</evidence>
<name>A0ABP9R4G5_9PSEU</name>
<dbReference type="Gene3D" id="2.30.30.90">
    <property type="match status" value="1"/>
</dbReference>
<reference evidence="14" key="1">
    <citation type="journal article" date="2019" name="Int. J. Syst. Evol. Microbiol.">
        <title>The Global Catalogue of Microorganisms (GCM) 10K type strain sequencing project: providing services to taxonomists for standard genome sequencing and annotation.</title>
        <authorList>
            <consortium name="The Broad Institute Genomics Platform"/>
            <consortium name="The Broad Institute Genome Sequencing Center for Infectious Disease"/>
            <person name="Wu L."/>
            <person name="Ma J."/>
        </authorList>
    </citation>
    <scope>NUCLEOTIDE SEQUENCE [LARGE SCALE GENOMIC DNA]</scope>
    <source>
        <strain evidence="14">JCM 18303</strain>
    </source>
</reference>
<proteinExistence type="inferred from homology"/>
<evidence type="ECO:0000256" key="10">
    <source>
        <dbReference type="ARBA" id="ARBA00023211"/>
    </source>
</evidence>
<comment type="subcellular location">
    <subcellularLocation>
        <location evidence="1">Cytoplasm</location>
    </subcellularLocation>
</comment>
<gene>
    <name evidence="13" type="ORF">GCM10023321_69680</name>
</gene>
<dbReference type="PROSITE" id="PS50944">
    <property type="entry name" value="HTH_DTXR"/>
    <property type="match status" value="1"/>
</dbReference>
<dbReference type="Proteomes" id="UP001428817">
    <property type="component" value="Unassembled WGS sequence"/>
</dbReference>
<keyword evidence="4" id="KW-0963">Cytoplasm</keyword>
<dbReference type="RefSeq" id="WP_345703388.1">
    <property type="nucleotide sequence ID" value="NZ_BAABJP010000047.1"/>
</dbReference>